<accession>A0A1R3L0L1</accession>
<keyword evidence="2" id="KW-1185">Reference proteome</keyword>
<dbReference type="Proteomes" id="UP000187203">
    <property type="component" value="Unassembled WGS sequence"/>
</dbReference>
<organism evidence="1 2">
    <name type="scientific">Corchorus olitorius</name>
    <dbReference type="NCBI Taxonomy" id="93759"/>
    <lineage>
        <taxon>Eukaryota</taxon>
        <taxon>Viridiplantae</taxon>
        <taxon>Streptophyta</taxon>
        <taxon>Embryophyta</taxon>
        <taxon>Tracheophyta</taxon>
        <taxon>Spermatophyta</taxon>
        <taxon>Magnoliopsida</taxon>
        <taxon>eudicotyledons</taxon>
        <taxon>Gunneridae</taxon>
        <taxon>Pentapetalae</taxon>
        <taxon>rosids</taxon>
        <taxon>malvids</taxon>
        <taxon>Malvales</taxon>
        <taxon>Malvaceae</taxon>
        <taxon>Grewioideae</taxon>
        <taxon>Apeibeae</taxon>
        <taxon>Corchorus</taxon>
    </lineage>
</organism>
<gene>
    <name evidence="1" type="ORF">COLO4_02632</name>
</gene>
<evidence type="ECO:0000313" key="1">
    <source>
        <dbReference type="EMBL" id="OMP12886.1"/>
    </source>
</evidence>
<evidence type="ECO:0000313" key="2">
    <source>
        <dbReference type="Proteomes" id="UP000187203"/>
    </source>
</evidence>
<name>A0A1R3L0L1_9ROSI</name>
<comment type="caution">
    <text evidence="1">The sequence shown here is derived from an EMBL/GenBank/DDBJ whole genome shotgun (WGS) entry which is preliminary data.</text>
</comment>
<proteinExistence type="predicted"/>
<dbReference type="AlphaFoldDB" id="A0A1R3L0L1"/>
<sequence length="37" mass="4252">MAAYPIPWMKPVKARQRRVSISKLIVPAFLSDVAVRR</sequence>
<reference evidence="2" key="1">
    <citation type="submission" date="2013-09" db="EMBL/GenBank/DDBJ databases">
        <title>Corchorus olitorius genome sequencing.</title>
        <authorList>
            <person name="Alam M."/>
            <person name="Haque M.S."/>
            <person name="Islam M.S."/>
            <person name="Emdad E.M."/>
            <person name="Islam M.M."/>
            <person name="Ahmed B."/>
            <person name="Halim A."/>
            <person name="Hossen Q.M.M."/>
            <person name="Hossain M.Z."/>
            <person name="Ahmed R."/>
            <person name="Khan M.M."/>
            <person name="Islam R."/>
            <person name="Rashid M.M."/>
            <person name="Khan S.A."/>
            <person name="Rahman M.S."/>
            <person name="Alam M."/>
            <person name="Yahiya A.S."/>
            <person name="Khan M.S."/>
            <person name="Azam M.S."/>
            <person name="Haque T."/>
            <person name="Lashkar M.Z.H."/>
            <person name="Akhand A.I."/>
            <person name="Morshed G."/>
            <person name="Roy S."/>
            <person name="Uddin K.S."/>
            <person name="Rabeya T."/>
            <person name="Hossain A.S."/>
            <person name="Chowdhury A."/>
            <person name="Snigdha A.R."/>
            <person name="Mortoza M.S."/>
            <person name="Matin S.A."/>
            <person name="Hoque S.M.E."/>
            <person name="Islam M.K."/>
            <person name="Roy D.K."/>
            <person name="Haider R."/>
            <person name="Moosa M.M."/>
            <person name="Elias S.M."/>
            <person name="Hasan A.M."/>
            <person name="Jahan S."/>
            <person name="Shafiuddin M."/>
            <person name="Mahmood N."/>
            <person name="Shommy N.S."/>
        </authorList>
    </citation>
    <scope>NUCLEOTIDE SEQUENCE [LARGE SCALE GENOMIC DNA]</scope>
    <source>
        <strain evidence="2">cv. O-4</strain>
    </source>
</reference>
<protein>
    <submittedName>
        <fullName evidence="1">Uncharacterized protein</fullName>
    </submittedName>
</protein>
<dbReference type="EMBL" id="AWUE01005723">
    <property type="protein sequence ID" value="OMP12886.1"/>
    <property type="molecule type" value="Genomic_DNA"/>
</dbReference>